<dbReference type="InterPro" id="IPR036047">
    <property type="entry name" value="F-box-like_dom_sf"/>
</dbReference>
<evidence type="ECO:0000256" key="1">
    <source>
        <dbReference type="SAM" id="MobiDB-lite"/>
    </source>
</evidence>
<name>A0AAN6EWI3_EXODE</name>
<dbReference type="CDD" id="cd09917">
    <property type="entry name" value="F-box_SF"/>
    <property type="match status" value="1"/>
</dbReference>
<evidence type="ECO:0000313" key="3">
    <source>
        <dbReference type="EMBL" id="KAJ8991601.1"/>
    </source>
</evidence>
<dbReference type="Pfam" id="PF00646">
    <property type="entry name" value="F-box"/>
    <property type="match status" value="1"/>
</dbReference>
<gene>
    <name evidence="3" type="ORF">HRR80_004224</name>
</gene>
<accession>A0AAN6EWI3</accession>
<comment type="caution">
    <text evidence="3">The sequence shown here is derived from an EMBL/GenBank/DDBJ whole genome shotgun (WGS) entry which is preliminary data.</text>
</comment>
<proteinExistence type="predicted"/>
<protein>
    <recommendedName>
        <fullName evidence="2">F-box domain-containing protein</fullName>
    </recommendedName>
</protein>
<dbReference type="Proteomes" id="UP001161757">
    <property type="component" value="Unassembled WGS sequence"/>
</dbReference>
<dbReference type="AlphaFoldDB" id="A0AAN6EWI3"/>
<dbReference type="SUPFAM" id="SSF81383">
    <property type="entry name" value="F-box domain"/>
    <property type="match status" value="1"/>
</dbReference>
<dbReference type="EMBL" id="JAJGCB010000007">
    <property type="protein sequence ID" value="KAJ8991601.1"/>
    <property type="molecule type" value="Genomic_DNA"/>
</dbReference>
<feature type="domain" description="F-box" evidence="2">
    <location>
        <begin position="4"/>
        <end position="31"/>
    </location>
</feature>
<evidence type="ECO:0000313" key="4">
    <source>
        <dbReference type="Proteomes" id="UP001161757"/>
    </source>
</evidence>
<sequence>MEECPDEVLLKVCDLLDFKSVASLRRVNKHLAEVGAEALVKRVRFHCSQVSLERLAAIAQHDVFNKYVDTIVFEGNILANVGCIHTYSAHYELEHHKNERPQSPGKNATARERRLYERNVAKFNRDIIAKYDRYRDFYERQQGLLKSSAYSDFISPSIPRFPRLNKLVLSTVGRCKHVLSKRFLETFAVDCAMPIETDTRYTKDQLKHLLFPQGCPLTTLHSLEVHVISPKFFTGFMPRDSICEAFKNLKIIDLNFRLEKDDRHDLDVSSAERCYGELGKGSLREALAGARDLQELTINFDDFGFFGACVNMEHILGDHTWPSLKVLDVDCMSTTEDYLLNMLKRQTELERFRLGFMTLDDGRWPTATLRMRRDLHLVEFSSHGLLEDSEQMYPMHYIDGDAYMDDFHEFSLAAALDLYVTDVHDEDDQYHPLEDTQFEDPEELRERYGPFSDDDFSDMDCSD</sequence>
<feature type="region of interest" description="Disordered" evidence="1">
    <location>
        <begin position="431"/>
        <end position="463"/>
    </location>
</feature>
<organism evidence="3 4">
    <name type="scientific">Exophiala dermatitidis</name>
    <name type="common">Black yeast-like fungus</name>
    <name type="synonym">Wangiella dermatitidis</name>
    <dbReference type="NCBI Taxonomy" id="5970"/>
    <lineage>
        <taxon>Eukaryota</taxon>
        <taxon>Fungi</taxon>
        <taxon>Dikarya</taxon>
        <taxon>Ascomycota</taxon>
        <taxon>Pezizomycotina</taxon>
        <taxon>Eurotiomycetes</taxon>
        <taxon>Chaetothyriomycetidae</taxon>
        <taxon>Chaetothyriales</taxon>
        <taxon>Herpotrichiellaceae</taxon>
        <taxon>Exophiala</taxon>
    </lineage>
</organism>
<dbReference type="InterPro" id="IPR001810">
    <property type="entry name" value="F-box_dom"/>
</dbReference>
<reference evidence="3" key="1">
    <citation type="submission" date="2023-01" db="EMBL/GenBank/DDBJ databases">
        <title>Exophiala dermititidis isolated from Cystic Fibrosis Patient.</title>
        <authorList>
            <person name="Kurbessoian T."/>
            <person name="Crocker A."/>
            <person name="Murante D."/>
            <person name="Hogan D.A."/>
            <person name="Stajich J.E."/>
        </authorList>
    </citation>
    <scope>NUCLEOTIDE SEQUENCE</scope>
    <source>
        <strain evidence="3">Ex8</strain>
    </source>
</reference>
<evidence type="ECO:0000259" key="2">
    <source>
        <dbReference type="Pfam" id="PF00646"/>
    </source>
</evidence>
<feature type="compositionally biased region" description="Acidic residues" evidence="1">
    <location>
        <begin position="452"/>
        <end position="463"/>
    </location>
</feature>